<reference evidence="3 4" key="1">
    <citation type="submission" date="2018-11" db="EMBL/GenBank/DDBJ databases">
        <title>Micromonospora sp. PPF5-17, a new actinomycetes isolated from a hot spring soil.</title>
        <authorList>
            <person name="Thawai C."/>
        </authorList>
    </citation>
    <scope>NUCLEOTIDE SEQUENCE [LARGE SCALE GENOMIC DNA]</scope>
    <source>
        <strain evidence="3 4">PPF5-17</strain>
    </source>
</reference>
<protein>
    <recommendedName>
        <fullName evidence="5">YwiC-like protein</fullName>
    </recommendedName>
</protein>
<organism evidence="3 4">
    <name type="scientific">Micromonospora solifontis</name>
    <dbReference type="NCBI Taxonomy" id="2487138"/>
    <lineage>
        <taxon>Bacteria</taxon>
        <taxon>Bacillati</taxon>
        <taxon>Actinomycetota</taxon>
        <taxon>Actinomycetes</taxon>
        <taxon>Micromonosporales</taxon>
        <taxon>Micromonosporaceae</taxon>
        <taxon>Micromonospora</taxon>
    </lineage>
</organism>
<feature type="transmembrane region" description="Helical" evidence="2">
    <location>
        <begin position="276"/>
        <end position="295"/>
    </location>
</feature>
<keyword evidence="2" id="KW-1133">Transmembrane helix</keyword>
<evidence type="ECO:0000256" key="2">
    <source>
        <dbReference type="SAM" id="Phobius"/>
    </source>
</evidence>
<accession>A0ABX9WGB2</accession>
<feature type="transmembrane region" description="Helical" evidence="2">
    <location>
        <begin position="123"/>
        <end position="139"/>
    </location>
</feature>
<keyword evidence="2" id="KW-0812">Transmembrane</keyword>
<feature type="transmembrane region" description="Helical" evidence="2">
    <location>
        <begin position="174"/>
        <end position="192"/>
    </location>
</feature>
<dbReference type="Pfam" id="PF14256">
    <property type="entry name" value="YwiC"/>
    <property type="match status" value="1"/>
</dbReference>
<name>A0ABX9WGB2_9ACTN</name>
<feature type="transmembrane region" description="Helical" evidence="2">
    <location>
        <begin position="237"/>
        <end position="264"/>
    </location>
</feature>
<feature type="transmembrane region" description="Helical" evidence="2">
    <location>
        <begin position="198"/>
        <end position="216"/>
    </location>
</feature>
<dbReference type="InterPro" id="IPR025576">
    <property type="entry name" value="YwiC"/>
</dbReference>
<evidence type="ECO:0000313" key="3">
    <source>
        <dbReference type="EMBL" id="RNL98930.1"/>
    </source>
</evidence>
<comment type="caution">
    <text evidence="3">The sequence shown here is derived from an EMBL/GenBank/DDBJ whole genome shotgun (WGS) entry which is preliminary data.</text>
</comment>
<dbReference type="Proteomes" id="UP000280698">
    <property type="component" value="Unassembled WGS sequence"/>
</dbReference>
<feature type="region of interest" description="Disordered" evidence="1">
    <location>
        <begin position="1"/>
        <end position="61"/>
    </location>
</feature>
<keyword evidence="2" id="KW-0472">Membrane</keyword>
<proteinExistence type="predicted"/>
<evidence type="ECO:0000256" key="1">
    <source>
        <dbReference type="SAM" id="MobiDB-lite"/>
    </source>
</evidence>
<feature type="compositionally biased region" description="Low complexity" evidence="1">
    <location>
        <begin position="1"/>
        <end position="52"/>
    </location>
</feature>
<evidence type="ECO:0008006" key="5">
    <source>
        <dbReference type="Google" id="ProtNLM"/>
    </source>
</evidence>
<evidence type="ECO:0000313" key="4">
    <source>
        <dbReference type="Proteomes" id="UP000280698"/>
    </source>
</evidence>
<feature type="transmembrane region" description="Helical" evidence="2">
    <location>
        <begin position="94"/>
        <end position="111"/>
    </location>
</feature>
<sequence>MSARTPARPAAPRSAAPRSAGPAAARRSAGPAAGPGSDRTAARAAGRSGAAARRGRGRRHRWLPPQHGAWAMLLLPYAAAVGVTGPSWPHLPLLGAWLAGYLFSYYALLAVKTGRPARVRPQLLLYGGATALLGLPVLLVRPAVLGYAPLYAVLVAVNAVHARRRRERTLLNDLASVAQSVLVVFVVATVAGVAPATLAGVAAAVGAYLVGTVLYVKTMIRERGSAGYRWASAAYHLAAFVGAAVAGWGPALAAVFAVLLLRAALLPGRRLAPVQVGMAELAGALLVLGAVIAHWG</sequence>
<gene>
    <name evidence="3" type="ORF">EFE23_12025</name>
</gene>
<feature type="transmembrane region" description="Helical" evidence="2">
    <location>
        <begin position="145"/>
        <end position="162"/>
    </location>
</feature>
<keyword evidence="4" id="KW-1185">Reference proteome</keyword>
<feature type="transmembrane region" description="Helical" evidence="2">
    <location>
        <begin position="68"/>
        <end position="88"/>
    </location>
</feature>
<dbReference type="EMBL" id="RJLN01000027">
    <property type="protein sequence ID" value="RNL98930.1"/>
    <property type="molecule type" value="Genomic_DNA"/>
</dbReference>